<sequence length="88" mass="10001">MPWWREQVVLKTGTEAPLKTRSCILDKMKFQKEFLITEEDPLLGQYLGACVHLLINSSVHSHTLSTFCASCPYIPLRHKQGADKNTKA</sequence>
<protein>
    <submittedName>
        <fullName evidence="1">Uncharacterized protein</fullName>
    </submittedName>
</protein>
<dbReference type="Proteomes" id="UP001046870">
    <property type="component" value="Chromosome 17"/>
</dbReference>
<evidence type="ECO:0000313" key="1">
    <source>
        <dbReference type="EMBL" id="KAG7461686.1"/>
    </source>
</evidence>
<evidence type="ECO:0000313" key="2">
    <source>
        <dbReference type="Proteomes" id="UP001046870"/>
    </source>
</evidence>
<dbReference type="AlphaFoldDB" id="A0A9D3PLN7"/>
<gene>
    <name evidence="1" type="ORF">MATL_G00193690</name>
</gene>
<keyword evidence="2" id="KW-1185">Reference proteome</keyword>
<dbReference type="EMBL" id="JAFDVH010000017">
    <property type="protein sequence ID" value="KAG7461686.1"/>
    <property type="molecule type" value="Genomic_DNA"/>
</dbReference>
<organism evidence="1 2">
    <name type="scientific">Megalops atlanticus</name>
    <name type="common">Tarpon</name>
    <name type="synonym">Clupea gigantea</name>
    <dbReference type="NCBI Taxonomy" id="7932"/>
    <lineage>
        <taxon>Eukaryota</taxon>
        <taxon>Metazoa</taxon>
        <taxon>Chordata</taxon>
        <taxon>Craniata</taxon>
        <taxon>Vertebrata</taxon>
        <taxon>Euteleostomi</taxon>
        <taxon>Actinopterygii</taxon>
        <taxon>Neopterygii</taxon>
        <taxon>Teleostei</taxon>
        <taxon>Elopiformes</taxon>
        <taxon>Megalopidae</taxon>
        <taxon>Megalops</taxon>
    </lineage>
</organism>
<name>A0A9D3PLN7_MEGAT</name>
<comment type="caution">
    <text evidence="1">The sequence shown here is derived from an EMBL/GenBank/DDBJ whole genome shotgun (WGS) entry which is preliminary data.</text>
</comment>
<proteinExistence type="predicted"/>
<reference evidence="1" key="1">
    <citation type="submission" date="2021-01" db="EMBL/GenBank/DDBJ databases">
        <authorList>
            <person name="Zahm M."/>
            <person name="Roques C."/>
            <person name="Cabau C."/>
            <person name="Klopp C."/>
            <person name="Donnadieu C."/>
            <person name="Jouanno E."/>
            <person name="Lampietro C."/>
            <person name="Louis A."/>
            <person name="Herpin A."/>
            <person name="Echchiki A."/>
            <person name="Berthelot C."/>
            <person name="Parey E."/>
            <person name="Roest-Crollius H."/>
            <person name="Braasch I."/>
            <person name="Postlethwait J."/>
            <person name="Bobe J."/>
            <person name="Montfort J."/>
            <person name="Bouchez O."/>
            <person name="Begum T."/>
            <person name="Mejri S."/>
            <person name="Adams A."/>
            <person name="Chen W.-J."/>
            <person name="Guiguen Y."/>
        </authorList>
    </citation>
    <scope>NUCLEOTIDE SEQUENCE</scope>
    <source>
        <strain evidence="1">YG-15Mar2019-1</strain>
        <tissue evidence="1">Brain</tissue>
    </source>
</reference>
<accession>A0A9D3PLN7</accession>